<organism evidence="1 2">
    <name type="scientific">Cetraspora pellucida</name>
    <dbReference type="NCBI Taxonomy" id="1433469"/>
    <lineage>
        <taxon>Eukaryota</taxon>
        <taxon>Fungi</taxon>
        <taxon>Fungi incertae sedis</taxon>
        <taxon>Mucoromycota</taxon>
        <taxon>Glomeromycotina</taxon>
        <taxon>Glomeromycetes</taxon>
        <taxon>Diversisporales</taxon>
        <taxon>Gigasporaceae</taxon>
        <taxon>Cetraspora</taxon>
    </lineage>
</organism>
<evidence type="ECO:0000313" key="1">
    <source>
        <dbReference type="EMBL" id="CAG8686930.1"/>
    </source>
</evidence>
<reference evidence="1" key="1">
    <citation type="submission" date="2021-06" db="EMBL/GenBank/DDBJ databases">
        <authorList>
            <person name="Kallberg Y."/>
            <person name="Tangrot J."/>
            <person name="Rosling A."/>
        </authorList>
    </citation>
    <scope>NUCLEOTIDE SEQUENCE</scope>
    <source>
        <strain evidence="1">28 12/20/2015</strain>
    </source>
</reference>
<gene>
    <name evidence="1" type="ORF">SPELUC_LOCUS10518</name>
</gene>
<dbReference type="Proteomes" id="UP000789366">
    <property type="component" value="Unassembled WGS sequence"/>
</dbReference>
<name>A0ACA9P234_9GLOM</name>
<sequence>MGQNQDPQMTDLGVETQFQESLKSAQDKIIGSLSESFQNLLDENKKLQNQLTELKDELRILKSSSPEFSHNVEGELRNIKDFITAQLNESFENQKKEFYKQLTLFKEELKNQNSTPLNEFKHITESEFQHVKDKLNTSVGEQDKETELNKLRKENMELRQLDKKLKDKNSDYQVTIGSATRYRFADDDQNNSVQLNKDINGLNDRVSRFVTNLENDVKIYSDKVSELFRQYKCIKDTKEEGPQLEKEVLRRFVIDTIIQVFDEYLNSENSCFEKEIMIDLKSVLNKLNSLTNTESGSNDIKKSILVKLRQQIYAILGSLAFTEPEHPFINNCKTQLINTMNQYRTITNESKRKEIEGHASALVRDVISIFYFRRYAQEPIVNYTWINNSEPIDSLTMIGTCAWNEVEIDKLVVQLCSFPLFGIKLEEQDKRQIYTQARVIAKEGKLSPEKLRK</sequence>
<protein>
    <submittedName>
        <fullName evidence="1">14080_t:CDS:1</fullName>
    </submittedName>
</protein>
<dbReference type="EMBL" id="CAJVPW010019839">
    <property type="protein sequence ID" value="CAG8686930.1"/>
    <property type="molecule type" value="Genomic_DNA"/>
</dbReference>
<feature type="non-terminal residue" evidence="1">
    <location>
        <position position="453"/>
    </location>
</feature>
<keyword evidence="2" id="KW-1185">Reference proteome</keyword>
<comment type="caution">
    <text evidence="1">The sequence shown here is derived from an EMBL/GenBank/DDBJ whole genome shotgun (WGS) entry which is preliminary data.</text>
</comment>
<evidence type="ECO:0000313" key="2">
    <source>
        <dbReference type="Proteomes" id="UP000789366"/>
    </source>
</evidence>
<proteinExistence type="predicted"/>
<accession>A0ACA9P234</accession>